<gene>
    <name evidence="4" type="ORF">ACFSCS_10315</name>
</gene>
<keyword evidence="5" id="KW-1185">Reference proteome</keyword>
<dbReference type="Gene3D" id="3.40.50.720">
    <property type="entry name" value="NAD(P)-binding Rossmann-like Domain"/>
    <property type="match status" value="1"/>
</dbReference>
<dbReference type="PANTHER" id="PTHR43818:SF11">
    <property type="entry name" value="BCDNA.GH03377"/>
    <property type="match status" value="1"/>
</dbReference>
<accession>A0ABW4RWN1</accession>
<proteinExistence type="predicted"/>
<comment type="caution">
    <text evidence="4">The sequence shown here is derived from an EMBL/GenBank/DDBJ whole genome shotgun (WGS) entry which is preliminary data.</text>
</comment>
<dbReference type="InterPro" id="IPR036291">
    <property type="entry name" value="NAD(P)-bd_dom_sf"/>
</dbReference>
<dbReference type="SUPFAM" id="SSF51735">
    <property type="entry name" value="NAD(P)-binding Rossmann-fold domains"/>
    <property type="match status" value="1"/>
</dbReference>
<organism evidence="4 5">
    <name type="scientific">Luteococcus peritonei</name>
    <dbReference type="NCBI Taxonomy" id="88874"/>
    <lineage>
        <taxon>Bacteria</taxon>
        <taxon>Bacillati</taxon>
        <taxon>Actinomycetota</taxon>
        <taxon>Actinomycetes</taxon>
        <taxon>Propionibacteriales</taxon>
        <taxon>Propionibacteriaceae</taxon>
        <taxon>Luteococcus</taxon>
    </lineage>
</organism>
<dbReference type="Pfam" id="PF22725">
    <property type="entry name" value="GFO_IDH_MocA_C3"/>
    <property type="match status" value="1"/>
</dbReference>
<keyword evidence="1" id="KW-0560">Oxidoreductase</keyword>
<dbReference type="SUPFAM" id="SSF55347">
    <property type="entry name" value="Glyceraldehyde-3-phosphate dehydrogenase-like, C-terminal domain"/>
    <property type="match status" value="1"/>
</dbReference>
<dbReference type="InterPro" id="IPR000683">
    <property type="entry name" value="Gfo/Idh/MocA-like_OxRdtase_N"/>
</dbReference>
<feature type="domain" description="GFO/IDH/MocA-like oxidoreductase" evidence="3">
    <location>
        <begin position="133"/>
        <end position="257"/>
    </location>
</feature>
<protein>
    <submittedName>
        <fullName evidence="4">Gfo/Idh/MocA family oxidoreductase</fullName>
    </submittedName>
</protein>
<evidence type="ECO:0000259" key="3">
    <source>
        <dbReference type="Pfam" id="PF22725"/>
    </source>
</evidence>
<feature type="domain" description="Gfo/Idh/MocA-like oxidoreductase N-terminal" evidence="2">
    <location>
        <begin position="6"/>
        <end position="125"/>
    </location>
</feature>
<evidence type="ECO:0000256" key="1">
    <source>
        <dbReference type="ARBA" id="ARBA00023002"/>
    </source>
</evidence>
<dbReference type="Pfam" id="PF01408">
    <property type="entry name" value="GFO_IDH_MocA"/>
    <property type="match status" value="1"/>
</dbReference>
<name>A0ABW4RWN1_9ACTN</name>
<sequence length="343" mass="37401">MSTPLGVAVIGSGRAGMIHAKSFARMVDDARLVALADPDPGNLSQAAQELRVERTYADHTQLLEDPAVDAVVIVTPTRFHRQIVLDAAHAGKHVFCEKPMAMTAEECADMVRATQQAGVALQIGYMRRFDASFQRAKEMIDAGAIGEVVRVSSRTHGPSIPQPWMYDLTASNGPLAEVSSHDIDTLRWLSGTEVAEVHAVAGNYRSAEAREQWPDFYDTVLMTSRMANGTIGCVEGAQGVRYGYDARVEVLGTDGQIDVGDLKANRVVLHQREGRSEADFVPSWRNLFHDAYIAEDRDFVEAIRSGTEPRVTGVDGLRAVEIVDAGNESIRTGQVVTLEPIEL</sequence>
<evidence type="ECO:0000313" key="4">
    <source>
        <dbReference type="EMBL" id="MFD1890567.1"/>
    </source>
</evidence>
<dbReference type="InterPro" id="IPR050463">
    <property type="entry name" value="Gfo/Idh/MocA_oxidrdct_glycsds"/>
</dbReference>
<reference evidence="5" key="1">
    <citation type="journal article" date="2019" name="Int. J. Syst. Evol. Microbiol.">
        <title>The Global Catalogue of Microorganisms (GCM) 10K type strain sequencing project: providing services to taxonomists for standard genome sequencing and annotation.</title>
        <authorList>
            <consortium name="The Broad Institute Genomics Platform"/>
            <consortium name="The Broad Institute Genome Sequencing Center for Infectious Disease"/>
            <person name="Wu L."/>
            <person name="Ma J."/>
        </authorList>
    </citation>
    <scope>NUCLEOTIDE SEQUENCE [LARGE SCALE GENOMIC DNA]</scope>
    <source>
        <strain evidence="5">CAIM 431</strain>
    </source>
</reference>
<dbReference type="Proteomes" id="UP001597326">
    <property type="component" value="Unassembled WGS sequence"/>
</dbReference>
<evidence type="ECO:0000313" key="5">
    <source>
        <dbReference type="Proteomes" id="UP001597326"/>
    </source>
</evidence>
<dbReference type="InterPro" id="IPR055170">
    <property type="entry name" value="GFO_IDH_MocA-like_dom"/>
</dbReference>
<dbReference type="RefSeq" id="WP_343873747.1">
    <property type="nucleotide sequence ID" value="NZ_BAAAIX010000020.1"/>
</dbReference>
<dbReference type="PANTHER" id="PTHR43818">
    <property type="entry name" value="BCDNA.GH03377"/>
    <property type="match status" value="1"/>
</dbReference>
<dbReference type="Gene3D" id="3.30.360.10">
    <property type="entry name" value="Dihydrodipicolinate Reductase, domain 2"/>
    <property type="match status" value="1"/>
</dbReference>
<evidence type="ECO:0000259" key="2">
    <source>
        <dbReference type="Pfam" id="PF01408"/>
    </source>
</evidence>
<dbReference type="EMBL" id="JBHUFZ010000023">
    <property type="protein sequence ID" value="MFD1890567.1"/>
    <property type="molecule type" value="Genomic_DNA"/>
</dbReference>